<feature type="non-terminal residue" evidence="1">
    <location>
        <position position="106"/>
    </location>
</feature>
<organism evidence="1">
    <name type="scientific">marine sediment metagenome</name>
    <dbReference type="NCBI Taxonomy" id="412755"/>
    <lineage>
        <taxon>unclassified sequences</taxon>
        <taxon>metagenomes</taxon>
        <taxon>ecological metagenomes</taxon>
    </lineage>
</organism>
<proteinExistence type="predicted"/>
<comment type="caution">
    <text evidence="1">The sequence shown here is derived from an EMBL/GenBank/DDBJ whole genome shotgun (WGS) entry which is preliminary data.</text>
</comment>
<gene>
    <name evidence="1" type="ORF">LCGC14_2984400</name>
</gene>
<dbReference type="EMBL" id="LAZR01061030">
    <property type="protein sequence ID" value="KKK64421.1"/>
    <property type="molecule type" value="Genomic_DNA"/>
</dbReference>
<protein>
    <recommendedName>
        <fullName evidence="2">CobQ/CobB/MinD/ParA nucleotide binding domain-containing protein</fullName>
    </recommendedName>
</protein>
<dbReference type="AlphaFoldDB" id="A0A0F8ZWV4"/>
<accession>A0A0F8ZWV4</accession>
<evidence type="ECO:0008006" key="2">
    <source>
        <dbReference type="Google" id="ProtNLM"/>
    </source>
</evidence>
<evidence type="ECO:0000313" key="1">
    <source>
        <dbReference type="EMBL" id="KKK64421.1"/>
    </source>
</evidence>
<name>A0A0F8ZWV4_9ZZZZ</name>
<reference evidence="1" key="1">
    <citation type="journal article" date="2015" name="Nature">
        <title>Complex archaea that bridge the gap between prokaryotes and eukaryotes.</title>
        <authorList>
            <person name="Spang A."/>
            <person name="Saw J.H."/>
            <person name="Jorgensen S.L."/>
            <person name="Zaremba-Niedzwiedzka K."/>
            <person name="Martijn J."/>
            <person name="Lind A.E."/>
            <person name="van Eijk R."/>
            <person name="Schleper C."/>
            <person name="Guy L."/>
            <person name="Ettema T.J."/>
        </authorList>
    </citation>
    <scope>NUCLEOTIDE SEQUENCE</scope>
</reference>
<sequence>MPKGTEHQSKKTTKLLNLGNPGGGKTGALACLAKAGYRLIIVDYDNGLDILINLCKNDKKALNNIYFETFTDKMQMVNGMILPVGTPRAFTDSMNALTKWKFPVSR</sequence>